<keyword evidence="1" id="KW-0732">Signal</keyword>
<dbReference type="GeneID" id="85311557"/>
<feature type="chain" id="PRO_5042490863" description="Secreted protein" evidence="1">
    <location>
        <begin position="28"/>
        <end position="147"/>
    </location>
</feature>
<reference evidence="2" key="1">
    <citation type="submission" date="2023-06" db="EMBL/GenBank/DDBJ databases">
        <title>Genome-scale phylogeny and comparative genomics of the fungal order Sordariales.</title>
        <authorList>
            <consortium name="Lawrence Berkeley National Laboratory"/>
            <person name="Hensen N."/>
            <person name="Bonometti L."/>
            <person name="Westerberg I."/>
            <person name="Brannstrom I.O."/>
            <person name="Guillou S."/>
            <person name="Cros-Aarteil S."/>
            <person name="Calhoun S."/>
            <person name="Haridas S."/>
            <person name="Kuo A."/>
            <person name="Mondo S."/>
            <person name="Pangilinan J."/>
            <person name="Riley R."/>
            <person name="Labutti K."/>
            <person name="Andreopoulos B."/>
            <person name="Lipzen A."/>
            <person name="Chen C."/>
            <person name="Yanf M."/>
            <person name="Daum C."/>
            <person name="Ng V."/>
            <person name="Clum A."/>
            <person name="Steindorff A."/>
            <person name="Ohm R."/>
            <person name="Martin F."/>
            <person name="Silar P."/>
            <person name="Natvig D."/>
            <person name="Lalanne C."/>
            <person name="Gautier V."/>
            <person name="Ament-Velasquez S.L."/>
            <person name="Kruys A."/>
            <person name="Hutchinson M.I."/>
            <person name="Powell A.J."/>
            <person name="Barry K."/>
            <person name="Miller A.N."/>
            <person name="Grigoriev I.V."/>
            <person name="Debuchy R."/>
            <person name="Gladieux P."/>
            <person name="Thoren M.H."/>
            <person name="Johannesson H."/>
        </authorList>
    </citation>
    <scope>NUCLEOTIDE SEQUENCE</scope>
    <source>
        <strain evidence="2">8032-3</strain>
    </source>
</reference>
<evidence type="ECO:0000313" key="2">
    <source>
        <dbReference type="EMBL" id="KAK1765611.1"/>
    </source>
</evidence>
<organism evidence="2 3">
    <name type="scientific">Phialemonium atrogriseum</name>
    <dbReference type="NCBI Taxonomy" id="1093897"/>
    <lineage>
        <taxon>Eukaryota</taxon>
        <taxon>Fungi</taxon>
        <taxon>Dikarya</taxon>
        <taxon>Ascomycota</taxon>
        <taxon>Pezizomycotina</taxon>
        <taxon>Sordariomycetes</taxon>
        <taxon>Sordariomycetidae</taxon>
        <taxon>Cephalothecales</taxon>
        <taxon>Cephalothecaceae</taxon>
        <taxon>Phialemonium</taxon>
    </lineage>
</organism>
<keyword evidence="3" id="KW-1185">Reference proteome</keyword>
<dbReference type="AlphaFoldDB" id="A0AAJ0FEI2"/>
<dbReference type="EMBL" id="MU839014">
    <property type="protein sequence ID" value="KAK1765611.1"/>
    <property type="molecule type" value="Genomic_DNA"/>
</dbReference>
<evidence type="ECO:0008006" key="4">
    <source>
        <dbReference type="Google" id="ProtNLM"/>
    </source>
</evidence>
<dbReference type="Proteomes" id="UP001244011">
    <property type="component" value="Unassembled WGS sequence"/>
</dbReference>
<gene>
    <name evidence="2" type="ORF">QBC33DRAFT_543353</name>
</gene>
<name>A0AAJ0FEI2_9PEZI</name>
<protein>
    <recommendedName>
        <fullName evidence="4">Secreted protein</fullName>
    </recommendedName>
</protein>
<dbReference type="RefSeq" id="XP_060281824.1">
    <property type="nucleotide sequence ID" value="XM_060428370.1"/>
</dbReference>
<comment type="caution">
    <text evidence="2">The sequence shown here is derived from an EMBL/GenBank/DDBJ whole genome shotgun (WGS) entry which is preliminary data.</text>
</comment>
<accession>A0AAJ0FEI2</accession>
<evidence type="ECO:0000256" key="1">
    <source>
        <dbReference type="SAM" id="SignalP"/>
    </source>
</evidence>
<evidence type="ECO:0000313" key="3">
    <source>
        <dbReference type="Proteomes" id="UP001244011"/>
    </source>
</evidence>
<sequence>MLSVLSVLSMLSALSMLSLLPVLLVLSIPPVPLPVPDLDRLAAPPLAAALVLLDDPRPVPPDAVDETAAVRDAGALRLLPRSTGTNRGRGFLSGSCLRALLSLASRCSCSWCSSCCRRCCRPRWTGAAGGVAPNGLKGPSDSLPAAR</sequence>
<proteinExistence type="predicted"/>
<feature type="signal peptide" evidence="1">
    <location>
        <begin position="1"/>
        <end position="27"/>
    </location>
</feature>